<dbReference type="SUPFAM" id="SSF53335">
    <property type="entry name" value="S-adenosyl-L-methionine-dependent methyltransferases"/>
    <property type="match status" value="1"/>
</dbReference>
<dbReference type="GO" id="GO:0008168">
    <property type="term" value="F:methyltransferase activity"/>
    <property type="evidence" value="ECO:0007669"/>
    <property type="project" value="TreeGrafter"/>
</dbReference>
<dbReference type="RefSeq" id="WP_221400855.1">
    <property type="nucleotide sequence ID" value="NZ_JACHOB010000001.1"/>
</dbReference>
<dbReference type="EMBL" id="JACHOB010000001">
    <property type="protein sequence ID" value="MBB4658287.1"/>
    <property type="molecule type" value="Genomic_DNA"/>
</dbReference>
<dbReference type="InterPro" id="IPR050508">
    <property type="entry name" value="Methyltransf_Superfamily"/>
</dbReference>
<dbReference type="Pfam" id="PF07021">
    <property type="entry name" value="MetW"/>
    <property type="match status" value="1"/>
</dbReference>
<sequence>MPTTTSRYDVIASLVPHGARVLDVGCGDGTLLRRLAEERGAQGYGLEIDAGAVSAAVAQGLSVVQGDADTDLQDYPDGAFDAVILSNSVQALRDPIFALRQAVRVGKRAVVAFPNFGHWRIRGQLLLSGRMPRSRALPASWYETQNIHLCTVLDFLDLCRDGAFVPEAAYGLSDRRARRFDPSSPKLSNLRAQEAVFALSAGT</sequence>
<dbReference type="PANTHER" id="PTHR42912:SF58">
    <property type="entry name" value="BLR1400 PROTEIN"/>
    <property type="match status" value="1"/>
</dbReference>
<gene>
    <name evidence="1" type="ORF">GGQ59_000787</name>
</gene>
<dbReference type="InterPro" id="IPR029063">
    <property type="entry name" value="SAM-dependent_MTases_sf"/>
</dbReference>
<dbReference type="AlphaFoldDB" id="A0A840I0N9"/>
<dbReference type="Proteomes" id="UP000563524">
    <property type="component" value="Unassembled WGS sequence"/>
</dbReference>
<accession>A0A840I0N9</accession>
<name>A0A840I0N9_9PROT</name>
<dbReference type="InterPro" id="IPR010743">
    <property type="entry name" value="Methionine_synth_MetW"/>
</dbReference>
<organism evidence="1 2">
    <name type="scientific">Parvularcula dongshanensis</name>
    <dbReference type="NCBI Taxonomy" id="1173995"/>
    <lineage>
        <taxon>Bacteria</taxon>
        <taxon>Pseudomonadati</taxon>
        <taxon>Pseudomonadota</taxon>
        <taxon>Alphaproteobacteria</taxon>
        <taxon>Parvularculales</taxon>
        <taxon>Parvularculaceae</taxon>
        <taxon>Parvularcula</taxon>
    </lineage>
</organism>
<evidence type="ECO:0000313" key="2">
    <source>
        <dbReference type="Proteomes" id="UP000563524"/>
    </source>
</evidence>
<dbReference type="NCBIfam" id="TIGR02081">
    <property type="entry name" value="metW"/>
    <property type="match status" value="1"/>
</dbReference>
<dbReference type="PANTHER" id="PTHR42912">
    <property type="entry name" value="METHYLTRANSFERASE"/>
    <property type="match status" value="1"/>
</dbReference>
<comment type="caution">
    <text evidence="1">The sequence shown here is derived from an EMBL/GenBank/DDBJ whole genome shotgun (WGS) entry which is preliminary data.</text>
</comment>
<evidence type="ECO:0000313" key="1">
    <source>
        <dbReference type="EMBL" id="MBB4658287.1"/>
    </source>
</evidence>
<proteinExistence type="predicted"/>
<dbReference type="Gene3D" id="3.40.50.150">
    <property type="entry name" value="Vaccinia Virus protein VP39"/>
    <property type="match status" value="1"/>
</dbReference>
<keyword evidence="2" id="KW-1185">Reference proteome</keyword>
<reference evidence="1 2" key="1">
    <citation type="submission" date="2020-08" db="EMBL/GenBank/DDBJ databases">
        <title>Genomic Encyclopedia of Type Strains, Phase IV (KMG-IV): sequencing the most valuable type-strain genomes for metagenomic binning, comparative biology and taxonomic classification.</title>
        <authorList>
            <person name="Goeker M."/>
        </authorList>
    </citation>
    <scope>NUCLEOTIDE SEQUENCE [LARGE SCALE GENOMIC DNA]</scope>
    <source>
        <strain evidence="1 2">DSM 102850</strain>
    </source>
</reference>
<dbReference type="CDD" id="cd02440">
    <property type="entry name" value="AdoMet_MTases"/>
    <property type="match status" value="1"/>
</dbReference>
<protein>
    <submittedName>
        <fullName evidence="1">Methionine biosynthesis protein MetW</fullName>
    </submittedName>
</protein>